<gene>
    <name evidence="4" type="ORF">RCL2_001595200</name>
    <name evidence="3" type="ORF">RclHR1_02910015</name>
</gene>
<evidence type="ECO:0000313" key="3">
    <source>
        <dbReference type="EMBL" id="GBB97087.1"/>
    </source>
</evidence>
<dbReference type="Proteomes" id="UP000615446">
    <property type="component" value="Unassembled WGS sequence"/>
</dbReference>
<proteinExistence type="predicted"/>
<sequence length="620" mass="70340">MVTYSRRNSPSLQVPTIEEISTKTPKPSKPSTQSPIISQKQKTFTPTARTICKGTSVSTGRPCKRMVLDDFCHQHKDQITGKNIFGIPITSKKNDLFKNETNSDNNVIDLSNDLAKDSREKLSDIENKMNSLSLNSSKKGQLTQEDDSKINSETGSTVITINLNKLKVQITEELSKNSTQVSISSESNFDNRKQTPPSTRSNLDRTEFTQKRILSSTKWVQTDTDVINRLPPQDRFPIESPACVDDSFLETTNKELFQTPTLITPSNELALAPSLSISPSQSKSPLDSLFEMLNSGQEITSKSPCQLPRTPDQKPPLTPTPTKTRTLSSCINTTYESYVSIRNTTPGSITPTRSHNRTDLTGDYCSPSSASNLCQGHVKNGKICNRKIKPLEEFCHHHKRDDPEEEELEKAVFVPGRARLTWLRFGEWIKNDLSADTRRLLRSEMEKPIADKDEPGFIYAYRLLEGPNSEKNSQYTLYKVGRATNVHRRLYQWAKQCGYTPELIEIFPNIELHTSFSSQEFLIDREGENSSMKFDNQVELNSVAKCKYTHRAERLIHIELGARFKANIEKCENCGNSHREWFKVKQSQNLGSNNAIYGWEDVRKVIVHWITYVERVYGVG</sequence>
<reference evidence="4" key="2">
    <citation type="submission" date="2019-10" db="EMBL/GenBank/DDBJ databases">
        <title>Conservation and host-specific expression of non-tandemly repeated heterogenous ribosome RNA gene in arbuscular mycorrhizal fungi.</title>
        <authorList>
            <person name="Maeda T."/>
            <person name="Kobayashi Y."/>
            <person name="Nakagawa T."/>
            <person name="Ezawa T."/>
            <person name="Yamaguchi K."/>
            <person name="Bino T."/>
            <person name="Nishimoto Y."/>
            <person name="Shigenobu S."/>
            <person name="Kawaguchi M."/>
        </authorList>
    </citation>
    <scope>NUCLEOTIDE SEQUENCE</scope>
    <source>
        <strain evidence="4">HR1</strain>
    </source>
</reference>
<name>A0A2Z6R3X1_9GLOM</name>
<feature type="compositionally biased region" description="Polar residues" evidence="1">
    <location>
        <begin position="1"/>
        <end position="14"/>
    </location>
</feature>
<keyword evidence="5" id="KW-1185">Reference proteome</keyword>
<evidence type="ECO:0000259" key="2">
    <source>
        <dbReference type="SMART" id="SM00974"/>
    </source>
</evidence>
<feature type="region of interest" description="Disordered" evidence="1">
    <location>
        <begin position="1"/>
        <end position="42"/>
    </location>
</feature>
<organism evidence="3 5">
    <name type="scientific">Rhizophagus clarus</name>
    <dbReference type="NCBI Taxonomy" id="94130"/>
    <lineage>
        <taxon>Eukaryota</taxon>
        <taxon>Fungi</taxon>
        <taxon>Fungi incertae sedis</taxon>
        <taxon>Mucoromycota</taxon>
        <taxon>Glomeromycotina</taxon>
        <taxon>Glomeromycetes</taxon>
        <taxon>Glomerales</taxon>
        <taxon>Glomeraceae</taxon>
        <taxon>Rhizophagus</taxon>
    </lineage>
</organism>
<feature type="compositionally biased region" description="Low complexity" evidence="1">
    <location>
        <begin position="130"/>
        <end position="139"/>
    </location>
</feature>
<accession>A0A2Z6R3X1</accession>
<dbReference type="InterPro" id="IPR053006">
    <property type="entry name" value="Meiosis_regulatory"/>
</dbReference>
<dbReference type="OrthoDB" id="2417614at2759"/>
<comment type="caution">
    <text evidence="3">The sequence shown here is derived from an EMBL/GenBank/DDBJ whole genome shotgun (WGS) entry which is preliminary data.</text>
</comment>
<dbReference type="AlphaFoldDB" id="A0A2Z6R3X1"/>
<feature type="compositionally biased region" description="Polar residues" evidence="1">
    <location>
        <begin position="177"/>
        <end position="201"/>
    </location>
</feature>
<evidence type="ECO:0000256" key="1">
    <source>
        <dbReference type="SAM" id="MobiDB-lite"/>
    </source>
</evidence>
<feature type="region of interest" description="Disordered" evidence="1">
    <location>
        <begin position="177"/>
        <end position="207"/>
    </location>
</feature>
<evidence type="ECO:0000313" key="4">
    <source>
        <dbReference type="EMBL" id="GES89031.1"/>
    </source>
</evidence>
<dbReference type="PANTHER" id="PTHR28094:SF1">
    <property type="entry name" value="MEIOTICALLY UP-REGULATED GENE 113 PROTEIN"/>
    <property type="match status" value="1"/>
</dbReference>
<feature type="compositionally biased region" description="Low complexity" evidence="1">
    <location>
        <begin position="22"/>
        <end position="39"/>
    </location>
</feature>
<feature type="domain" description="Bacteriophage T5 Orf172 DNA-binding" evidence="2">
    <location>
        <begin position="472"/>
        <end position="596"/>
    </location>
</feature>
<dbReference type="EMBL" id="BEXD01002124">
    <property type="protein sequence ID" value="GBB97087.1"/>
    <property type="molecule type" value="Genomic_DNA"/>
</dbReference>
<feature type="region of interest" description="Disordered" evidence="1">
    <location>
        <begin position="129"/>
        <end position="149"/>
    </location>
</feature>
<reference evidence="3 5" key="1">
    <citation type="submission" date="2017-11" db="EMBL/GenBank/DDBJ databases">
        <title>The genome of Rhizophagus clarus HR1 reveals common genetic basis of auxotrophy among arbuscular mycorrhizal fungi.</title>
        <authorList>
            <person name="Kobayashi Y."/>
        </authorList>
    </citation>
    <scope>NUCLEOTIDE SEQUENCE [LARGE SCALE GENOMIC DNA]</scope>
    <source>
        <strain evidence="3 5">HR1</strain>
    </source>
</reference>
<feature type="region of interest" description="Disordered" evidence="1">
    <location>
        <begin position="300"/>
        <end position="326"/>
    </location>
</feature>
<evidence type="ECO:0000313" key="5">
    <source>
        <dbReference type="Proteomes" id="UP000247702"/>
    </source>
</evidence>
<protein>
    <submittedName>
        <fullName evidence="4">DUF1766-domain-containing protein</fullName>
    </submittedName>
</protein>
<dbReference type="PANTHER" id="PTHR28094">
    <property type="entry name" value="MEIOTICALLY UP-REGULATED GENE 113 PROTEIN"/>
    <property type="match status" value="1"/>
</dbReference>
<dbReference type="SMART" id="SM00974">
    <property type="entry name" value="T5orf172"/>
    <property type="match status" value="1"/>
</dbReference>
<dbReference type="Proteomes" id="UP000247702">
    <property type="component" value="Unassembled WGS sequence"/>
</dbReference>
<dbReference type="EMBL" id="BLAL01000183">
    <property type="protein sequence ID" value="GES89031.1"/>
    <property type="molecule type" value="Genomic_DNA"/>
</dbReference>
<dbReference type="Pfam" id="PF10544">
    <property type="entry name" value="T5orf172"/>
    <property type="match status" value="1"/>
</dbReference>
<dbReference type="InterPro" id="IPR018306">
    <property type="entry name" value="Phage_T5_Orf172_DNA-bd"/>
</dbReference>
<dbReference type="STRING" id="94130.A0A2Z6R3X1"/>